<accession>A0AAD6LM30</accession>
<gene>
    <name evidence="1" type="ORF">NC653_034151</name>
</gene>
<dbReference type="Proteomes" id="UP001164929">
    <property type="component" value="Chromosome 15"/>
</dbReference>
<protein>
    <submittedName>
        <fullName evidence="1">Uncharacterized protein</fullName>
    </submittedName>
</protein>
<evidence type="ECO:0000313" key="1">
    <source>
        <dbReference type="EMBL" id="KAJ6969529.1"/>
    </source>
</evidence>
<sequence length="80" mass="9389">MQCSQIQDQRERHRQELKMITVAIMAELLEEYAVALARITERLMPPRRSINGFRRLRNSRLPPSSAATHDQDPCSFIVYF</sequence>
<reference evidence="1" key="1">
    <citation type="journal article" date="2023" name="Mol. Ecol. Resour.">
        <title>Chromosome-level genome assembly of a triploid poplar Populus alba 'Berolinensis'.</title>
        <authorList>
            <person name="Chen S."/>
            <person name="Yu Y."/>
            <person name="Wang X."/>
            <person name="Wang S."/>
            <person name="Zhang T."/>
            <person name="Zhou Y."/>
            <person name="He R."/>
            <person name="Meng N."/>
            <person name="Wang Y."/>
            <person name="Liu W."/>
            <person name="Liu Z."/>
            <person name="Liu J."/>
            <person name="Guo Q."/>
            <person name="Huang H."/>
            <person name="Sederoff R.R."/>
            <person name="Wang G."/>
            <person name="Qu G."/>
            <person name="Chen S."/>
        </authorList>
    </citation>
    <scope>NUCLEOTIDE SEQUENCE</scope>
    <source>
        <strain evidence="1">SC-2020</strain>
    </source>
</reference>
<keyword evidence="2" id="KW-1185">Reference proteome</keyword>
<organism evidence="1 2">
    <name type="scientific">Populus alba x Populus x berolinensis</name>
    <dbReference type="NCBI Taxonomy" id="444605"/>
    <lineage>
        <taxon>Eukaryota</taxon>
        <taxon>Viridiplantae</taxon>
        <taxon>Streptophyta</taxon>
        <taxon>Embryophyta</taxon>
        <taxon>Tracheophyta</taxon>
        <taxon>Spermatophyta</taxon>
        <taxon>Magnoliopsida</taxon>
        <taxon>eudicotyledons</taxon>
        <taxon>Gunneridae</taxon>
        <taxon>Pentapetalae</taxon>
        <taxon>rosids</taxon>
        <taxon>fabids</taxon>
        <taxon>Malpighiales</taxon>
        <taxon>Salicaceae</taxon>
        <taxon>Saliceae</taxon>
        <taxon>Populus</taxon>
    </lineage>
</organism>
<comment type="caution">
    <text evidence="1">The sequence shown here is derived from an EMBL/GenBank/DDBJ whole genome shotgun (WGS) entry which is preliminary data.</text>
</comment>
<dbReference type="AlphaFoldDB" id="A0AAD6LM30"/>
<proteinExistence type="predicted"/>
<dbReference type="PANTHER" id="PTHR48189:SF3">
    <property type="entry name" value="SECRETED PROTEIN"/>
    <property type="match status" value="1"/>
</dbReference>
<dbReference type="PANTHER" id="PTHR48189">
    <property type="entry name" value="BNAA10G07240D PROTEIN"/>
    <property type="match status" value="1"/>
</dbReference>
<evidence type="ECO:0000313" key="2">
    <source>
        <dbReference type="Proteomes" id="UP001164929"/>
    </source>
</evidence>
<name>A0AAD6LM30_9ROSI</name>
<dbReference type="EMBL" id="JAQIZT010000015">
    <property type="protein sequence ID" value="KAJ6969529.1"/>
    <property type="molecule type" value="Genomic_DNA"/>
</dbReference>